<comment type="subcellular location">
    <subcellularLocation>
        <location evidence="1">Cell inner membrane</location>
        <topology evidence="1">Multi-pass membrane protein</topology>
    </subcellularLocation>
</comment>
<gene>
    <name evidence="10" type="ORF">J2S23_001639</name>
</gene>
<keyword evidence="2" id="KW-0813">Transport</keyword>
<feature type="transmembrane region" description="Helical" evidence="8">
    <location>
        <begin position="353"/>
        <end position="376"/>
    </location>
</feature>
<feature type="transmembrane region" description="Helical" evidence="8">
    <location>
        <begin position="203"/>
        <end position="223"/>
    </location>
</feature>
<dbReference type="PANTHER" id="PTHR23522:SF10">
    <property type="entry name" value="3-PHENYLPROPIONIC ACID TRANSPORTER-RELATED"/>
    <property type="match status" value="1"/>
</dbReference>
<dbReference type="Gene3D" id="1.20.1250.20">
    <property type="entry name" value="MFS general substrate transporter like domains"/>
    <property type="match status" value="2"/>
</dbReference>
<dbReference type="EMBL" id="JAUSTM010000016">
    <property type="protein sequence ID" value="MDQ0223064.1"/>
    <property type="molecule type" value="Genomic_DNA"/>
</dbReference>
<dbReference type="Proteomes" id="UP001223079">
    <property type="component" value="Unassembled WGS sequence"/>
</dbReference>
<dbReference type="Pfam" id="PF12832">
    <property type="entry name" value="MFS_1_like"/>
    <property type="match status" value="1"/>
</dbReference>
<feature type="transmembrane region" description="Helical" evidence="8">
    <location>
        <begin position="73"/>
        <end position="91"/>
    </location>
</feature>
<evidence type="ECO:0000256" key="6">
    <source>
        <dbReference type="ARBA" id="ARBA00022989"/>
    </source>
</evidence>
<feature type="transmembrane region" description="Helical" evidence="8">
    <location>
        <begin position="97"/>
        <end position="119"/>
    </location>
</feature>
<dbReference type="PROSITE" id="PS50850">
    <property type="entry name" value="MFS"/>
    <property type="match status" value="1"/>
</dbReference>
<accession>A0ABT9YST8</accession>
<feature type="transmembrane region" description="Helical" evidence="8">
    <location>
        <begin position="268"/>
        <end position="285"/>
    </location>
</feature>
<dbReference type="PANTHER" id="PTHR23522">
    <property type="entry name" value="BLL5896 PROTEIN"/>
    <property type="match status" value="1"/>
</dbReference>
<feature type="transmembrane region" description="Helical" evidence="8">
    <location>
        <begin position="235"/>
        <end position="256"/>
    </location>
</feature>
<dbReference type="InterPro" id="IPR020846">
    <property type="entry name" value="MFS_dom"/>
</dbReference>
<keyword evidence="7 8" id="KW-0472">Membrane</keyword>
<keyword evidence="11" id="KW-1185">Reference proteome</keyword>
<sequence>MKALKNSYWAYLLMYLSYYLSWAMFSSLISVYLLDLGFKASQVSLVVSISFVASMVSQPLIGWLNDQLGIRKVTWLLLSSSIIGGAAMLVVKDFWWIAIAYSWVLLLVNGSVPVMEKIATSSPFSYGKIRIWGTIGFALGSQLSGLIYDYISPKALFAGFILAMLMTLLGIWGTEVSEEVPLETVDYDIPSSARQVLFSNKTYLGYLMIAMVFSGVTNTGHTYIPAMLEDAGLSIRLATTVVAISVLCEAPLTLFSYKFMDQMTSQRIFMIATLLVCLQYGIYALDLGLPSKVIMTLLAKHTTGMLFIMVNMKIVSSLIQPRYLITALSLVQAVRSLGSIMTQNIVGHILDHYSYSAMSWFLAIVSVLLLVFIPFLKLPTGQDQKLYS</sequence>
<keyword evidence="4" id="KW-0997">Cell inner membrane</keyword>
<comment type="caution">
    <text evidence="10">The sequence shown here is derived from an EMBL/GenBank/DDBJ whole genome shotgun (WGS) entry which is preliminary data.</text>
</comment>
<evidence type="ECO:0000259" key="9">
    <source>
        <dbReference type="PROSITE" id="PS50850"/>
    </source>
</evidence>
<evidence type="ECO:0000256" key="4">
    <source>
        <dbReference type="ARBA" id="ARBA00022519"/>
    </source>
</evidence>
<name>A0ABT9YST8_9STRE</name>
<organism evidence="10 11">
    <name type="scientific">Streptococcus moroccensis</name>
    <dbReference type="NCBI Taxonomy" id="1451356"/>
    <lineage>
        <taxon>Bacteria</taxon>
        <taxon>Bacillati</taxon>
        <taxon>Bacillota</taxon>
        <taxon>Bacilli</taxon>
        <taxon>Lactobacillales</taxon>
        <taxon>Streptococcaceae</taxon>
        <taxon>Streptococcus</taxon>
    </lineage>
</organism>
<evidence type="ECO:0000256" key="3">
    <source>
        <dbReference type="ARBA" id="ARBA00022475"/>
    </source>
</evidence>
<reference evidence="10 11" key="1">
    <citation type="submission" date="2023-07" db="EMBL/GenBank/DDBJ databases">
        <title>Genomic Encyclopedia of Type Strains, Phase IV (KMG-IV): sequencing the most valuable type-strain genomes for metagenomic binning, comparative biology and taxonomic classification.</title>
        <authorList>
            <person name="Goeker M."/>
        </authorList>
    </citation>
    <scope>NUCLEOTIDE SEQUENCE [LARGE SCALE GENOMIC DNA]</scope>
    <source>
        <strain evidence="10 11">DSM 105143</strain>
    </source>
</reference>
<keyword evidence="5 8" id="KW-0812">Transmembrane</keyword>
<feature type="transmembrane region" description="Helical" evidence="8">
    <location>
        <begin position="131"/>
        <end position="148"/>
    </location>
</feature>
<feature type="transmembrane region" description="Helical" evidence="8">
    <location>
        <begin position="154"/>
        <end position="172"/>
    </location>
</feature>
<dbReference type="RefSeq" id="WP_307122219.1">
    <property type="nucleotide sequence ID" value="NZ_JAUSTM010000016.1"/>
</dbReference>
<evidence type="ECO:0000313" key="11">
    <source>
        <dbReference type="Proteomes" id="UP001223079"/>
    </source>
</evidence>
<protein>
    <submittedName>
        <fullName evidence="10">OHS family lactose permease-like MFS transporter</fullName>
    </submittedName>
</protein>
<evidence type="ECO:0000313" key="10">
    <source>
        <dbReference type="EMBL" id="MDQ0223064.1"/>
    </source>
</evidence>
<keyword evidence="3" id="KW-1003">Cell membrane</keyword>
<feature type="transmembrane region" description="Helical" evidence="8">
    <location>
        <begin position="40"/>
        <end position="61"/>
    </location>
</feature>
<evidence type="ECO:0000256" key="5">
    <source>
        <dbReference type="ARBA" id="ARBA00022692"/>
    </source>
</evidence>
<feature type="transmembrane region" description="Helical" evidence="8">
    <location>
        <begin position="12"/>
        <end position="34"/>
    </location>
</feature>
<keyword evidence="6 8" id="KW-1133">Transmembrane helix</keyword>
<dbReference type="InterPro" id="IPR024989">
    <property type="entry name" value="MFS_assoc_dom"/>
</dbReference>
<dbReference type="InterPro" id="IPR036259">
    <property type="entry name" value="MFS_trans_sf"/>
</dbReference>
<dbReference type="SUPFAM" id="SSF103473">
    <property type="entry name" value="MFS general substrate transporter"/>
    <property type="match status" value="1"/>
</dbReference>
<evidence type="ECO:0000256" key="1">
    <source>
        <dbReference type="ARBA" id="ARBA00004429"/>
    </source>
</evidence>
<feature type="domain" description="Major facilitator superfamily (MFS) profile" evidence="9">
    <location>
        <begin position="198"/>
        <end position="388"/>
    </location>
</feature>
<evidence type="ECO:0000256" key="8">
    <source>
        <dbReference type="SAM" id="Phobius"/>
    </source>
</evidence>
<proteinExistence type="predicted"/>
<evidence type="ECO:0000256" key="2">
    <source>
        <dbReference type="ARBA" id="ARBA00022448"/>
    </source>
</evidence>
<evidence type="ECO:0000256" key="7">
    <source>
        <dbReference type="ARBA" id="ARBA00023136"/>
    </source>
</evidence>